<feature type="region of interest" description="Disordered" evidence="1">
    <location>
        <begin position="154"/>
        <end position="179"/>
    </location>
</feature>
<keyword evidence="2" id="KW-0472">Membrane</keyword>
<dbReference type="Proteomes" id="UP001234178">
    <property type="component" value="Unassembled WGS sequence"/>
</dbReference>
<feature type="compositionally biased region" description="Polar residues" evidence="1">
    <location>
        <begin position="158"/>
        <end position="176"/>
    </location>
</feature>
<accession>A0ABR0B427</accession>
<dbReference type="Gene3D" id="3.90.640.10">
    <property type="entry name" value="Actin, Chain A, domain 4"/>
    <property type="match status" value="1"/>
</dbReference>
<evidence type="ECO:0000313" key="4">
    <source>
        <dbReference type="Proteomes" id="UP001234178"/>
    </source>
</evidence>
<reference evidence="3 4" key="1">
    <citation type="journal article" date="2023" name="Nucleic Acids Res.">
        <title>The hologenome of Daphnia magna reveals possible DNA methylation and microbiome-mediated evolution of the host genome.</title>
        <authorList>
            <person name="Chaturvedi A."/>
            <person name="Li X."/>
            <person name="Dhandapani V."/>
            <person name="Marshall H."/>
            <person name="Kissane S."/>
            <person name="Cuenca-Cambronero M."/>
            <person name="Asole G."/>
            <person name="Calvet F."/>
            <person name="Ruiz-Romero M."/>
            <person name="Marangio P."/>
            <person name="Guigo R."/>
            <person name="Rago D."/>
            <person name="Mirbahai L."/>
            <person name="Eastwood N."/>
            <person name="Colbourne J.K."/>
            <person name="Zhou J."/>
            <person name="Mallon E."/>
            <person name="Orsini L."/>
        </authorList>
    </citation>
    <scope>NUCLEOTIDE SEQUENCE [LARGE SCALE GENOMIC DNA]</scope>
    <source>
        <strain evidence="3">LRV0_1</strain>
    </source>
</reference>
<dbReference type="InterPro" id="IPR043129">
    <property type="entry name" value="ATPase_NBD"/>
</dbReference>
<keyword evidence="2" id="KW-0812">Transmembrane</keyword>
<name>A0ABR0B427_9CRUS</name>
<evidence type="ECO:0000256" key="2">
    <source>
        <dbReference type="SAM" id="Phobius"/>
    </source>
</evidence>
<dbReference type="SUPFAM" id="SSF53067">
    <property type="entry name" value="Actin-like ATPase domain"/>
    <property type="match status" value="1"/>
</dbReference>
<evidence type="ECO:0000256" key="1">
    <source>
        <dbReference type="SAM" id="MobiDB-lite"/>
    </source>
</evidence>
<gene>
    <name evidence="3" type="ORF">OUZ56_028510</name>
</gene>
<feature type="transmembrane region" description="Helical" evidence="2">
    <location>
        <begin position="7"/>
        <end position="26"/>
    </location>
</feature>
<organism evidence="3 4">
    <name type="scientific">Daphnia magna</name>
    <dbReference type="NCBI Taxonomy" id="35525"/>
    <lineage>
        <taxon>Eukaryota</taxon>
        <taxon>Metazoa</taxon>
        <taxon>Ecdysozoa</taxon>
        <taxon>Arthropoda</taxon>
        <taxon>Crustacea</taxon>
        <taxon>Branchiopoda</taxon>
        <taxon>Diplostraca</taxon>
        <taxon>Cladocera</taxon>
        <taxon>Anomopoda</taxon>
        <taxon>Daphniidae</taxon>
        <taxon>Daphnia</taxon>
    </lineage>
</organism>
<protein>
    <recommendedName>
        <fullName evidence="5">Actin-related protein 8</fullName>
    </recommendedName>
</protein>
<proteinExistence type="predicted"/>
<keyword evidence="2" id="KW-1133">Transmembrane helix</keyword>
<dbReference type="Gene3D" id="3.30.420.40">
    <property type="match status" value="1"/>
</dbReference>
<dbReference type="EMBL" id="JAOYFB010000040">
    <property type="protein sequence ID" value="KAK4036456.1"/>
    <property type="molecule type" value="Genomic_DNA"/>
</dbReference>
<comment type="caution">
    <text evidence="3">The sequence shown here is derived from an EMBL/GenBank/DDBJ whole genome shotgun (WGS) entry which is preliminary data.</text>
</comment>
<evidence type="ECO:0000313" key="3">
    <source>
        <dbReference type="EMBL" id="KAK4036456.1"/>
    </source>
</evidence>
<evidence type="ECO:0008006" key="5">
    <source>
        <dbReference type="Google" id="ProtNLM"/>
    </source>
</evidence>
<keyword evidence="4" id="KW-1185">Reference proteome</keyword>
<sequence>MLLEIRCYMLILMTNLTFTFLFGMVIRTFILVWVDLTTGLFWSFLTFTIDFSLKSFPYKECQPQHPLDSALLTRIKEGYCHLNLDFCGLRDVNFVVERPGVATLRYHIKIGDELLLAPLGLFNTEVTSVANASGDPEDPHDANYLRETSRRAHKEALENQSTSTASMDPIDNSTNAGGQGEEDLVVDSLAADAAPDDLPQQQLLYSLDQAILHSIERCSSDDMKRRMYSCILLVGGGAKFEGLSTWLHNRLLLQIPFQFRPEQTEIIVGPKEMDP</sequence>